<protein>
    <submittedName>
        <fullName evidence="1">Uncharacterized protein</fullName>
    </submittedName>
</protein>
<dbReference type="EMBL" id="GBXM01018371">
    <property type="protein sequence ID" value="JAH90206.1"/>
    <property type="molecule type" value="Transcribed_RNA"/>
</dbReference>
<reference evidence="1" key="2">
    <citation type="journal article" date="2015" name="Fish Shellfish Immunol.">
        <title>Early steps in the European eel (Anguilla anguilla)-Vibrio vulnificus interaction in the gills: Role of the RtxA13 toxin.</title>
        <authorList>
            <person name="Callol A."/>
            <person name="Pajuelo D."/>
            <person name="Ebbesson L."/>
            <person name="Teles M."/>
            <person name="MacKenzie S."/>
            <person name="Amaro C."/>
        </authorList>
    </citation>
    <scope>NUCLEOTIDE SEQUENCE</scope>
</reference>
<dbReference type="AlphaFoldDB" id="A0A0E9WIR9"/>
<proteinExistence type="predicted"/>
<accession>A0A0E9WIR9</accession>
<sequence length="60" mass="6359">MGLRSGLCAGQSKFSLTDFGKTISYGPRCVPGGIAKTKQEKGLPQNVGQAQTRLECDCLL</sequence>
<reference evidence="1" key="1">
    <citation type="submission" date="2014-11" db="EMBL/GenBank/DDBJ databases">
        <authorList>
            <person name="Amaro Gonzalez C."/>
        </authorList>
    </citation>
    <scope>NUCLEOTIDE SEQUENCE</scope>
</reference>
<organism evidence="1">
    <name type="scientific">Anguilla anguilla</name>
    <name type="common">European freshwater eel</name>
    <name type="synonym">Muraena anguilla</name>
    <dbReference type="NCBI Taxonomy" id="7936"/>
    <lineage>
        <taxon>Eukaryota</taxon>
        <taxon>Metazoa</taxon>
        <taxon>Chordata</taxon>
        <taxon>Craniata</taxon>
        <taxon>Vertebrata</taxon>
        <taxon>Euteleostomi</taxon>
        <taxon>Actinopterygii</taxon>
        <taxon>Neopterygii</taxon>
        <taxon>Teleostei</taxon>
        <taxon>Anguilliformes</taxon>
        <taxon>Anguillidae</taxon>
        <taxon>Anguilla</taxon>
    </lineage>
</organism>
<evidence type="ECO:0000313" key="1">
    <source>
        <dbReference type="EMBL" id="JAH90206.1"/>
    </source>
</evidence>
<name>A0A0E9WIR9_ANGAN</name>